<dbReference type="InterPro" id="IPR029052">
    <property type="entry name" value="Metallo-depent_PP-like"/>
</dbReference>
<gene>
    <name evidence="12" type="ORF">COHA_001227</name>
</gene>
<keyword evidence="13" id="KW-1185">Reference proteome</keyword>
<evidence type="ECO:0000256" key="5">
    <source>
        <dbReference type="ARBA" id="ARBA00022729"/>
    </source>
</evidence>
<dbReference type="CDD" id="cd00839">
    <property type="entry name" value="MPP_PAPs"/>
    <property type="match status" value="1"/>
</dbReference>
<dbReference type="InterPro" id="IPR008963">
    <property type="entry name" value="Purple_acid_Pase-like_N"/>
</dbReference>
<accession>A0AAD5H9I5</accession>
<dbReference type="PANTHER" id="PTHR45778:SF3">
    <property type="entry name" value="PURPLE ACID PHOSPHATASE"/>
    <property type="match status" value="1"/>
</dbReference>
<organism evidence="12 13">
    <name type="scientific">Chlorella ohadii</name>
    <dbReference type="NCBI Taxonomy" id="2649997"/>
    <lineage>
        <taxon>Eukaryota</taxon>
        <taxon>Viridiplantae</taxon>
        <taxon>Chlorophyta</taxon>
        <taxon>core chlorophytes</taxon>
        <taxon>Trebouxiophyceae</taxon>
        <taxon>Chlorellales</taxon>
        <taxon>Chlorellaceae</taxon>
        <taxon>Chlorella clade</taxon>
        <taxon>Chlorella</taxon>
    </lineage>
</organism>
<evidence type="ECO:0000259" key="8">
    <source>
        <dbReference type="Pfam" id="PF00149"/>
    </source>
</evidence>
<comment type="subcellular location">
    <subcellularLocation>
        <location evidence="1">Secreted</location>
    </subcellularLocation>
</comment>
<name>A0AAD5H9I5_9CHLO</name>
<dbReference type="GO" id="GO:0005576">
    <property type="term" value="C:extracellular region"/>
    <property type="evidence" value="ECO:0007669"/>
    <property type="project" value="UniProtKB-SubCell"/>
</dbReference>
<dbReference type="GO" id="GO:0046872">
    <property type="term" value="F:metal ion binding"/>
    <property type="evidence" value="ECO:0007669"/>
    <property type="project" value="InterPro"/>
</dbReference>
<dbReference type="GO" id="GO:0003993">
    <property type="term" value="F:acid phosphatase activity"/>
    <property type="evidence" value="ECO:0007669"/>
    <property type="project" value="UniProtKB-EC"/>
</dbReference>
<dbReference type="Pfam" id="PF17808">
    <property type="entry name" value="fn3_PAP"/>
    <property type="match status" value="1"/>
</dbReference>
<proteinExistence type="inferred from homology"/>
<keyword evidence="6" id="KW-0325">Glycoprotein</keyword>
<dbReference type="InterPro" id="IPR015914">
    <property type="entry name" value="PAPs_N"/>
</dbReference>
<feature type="domain" description="Calcineurin-like phosphoesterase" evidence="8">
    <location>
        <begin position="326"/>
        <end position="506"/>
    </location>
</feature>
<reference evidence="12" key="1">
    <citation type="submission" date="2020-11" db="EMBL/GenBank/DDBJ databases">
        <title>Chlorella ohadii genome sequencing and assembly.</title>
        <authorList>
            <person name="Murik O."/>
            <person name="Treves H."/>
            <person name="Kedem I."/>
            <person name="Shotland Y."/>
            <person name="Kaplan A."/>
        </authorList>
    </citation>
    <scope>NUCLEOTIDE SEQUENCE</scope>
    <source>
        <strain evidence="12">1</strain>
    </source>
</reference>
<evidence type="ECO:0000259" key="11">
    <source>
        <dbReference type="Pfam" id="PF17808"/>
    </source>
</evidence>
<sequence>MSLRQPALALVAALLLSVQAAAAAGLRPADPHVEVHNVLERFPTALLRWEDTLEAVTRSRGIKISYNASELRASGDWVELSWSGVRDPQPDDLLALYTPPDAYKQHKAPVKFVNASDAEGYLSSGGGRLALRLVNLRSDMRWVFIRGGEQPTVVARGPVLRNANPNEPTGVHLMRTRSPSELLVQWTTRDAGQPVARYGSSPDALAFAVPATTTSYGSQDMCGPPASTFGFVDPGMLHTATLSGLLPGQQYWYQVGDPDAGGWSDLYSFRTPPLPGADSTVHILALADQGVGEVDGSFAAMECRPAADVAALAVAEGLAGPPGGGHYSLVLHPGDLSYARGYGALWDAWLFQQQELAARVPYMVCIGNHERDVLDPSHDIPYHTIDSGGECGVPYGARFPMPTPGHSDQPWYSFNHGPVHITVMSTEHHFGAGSAQREWLEGDLAGIDRSLTPWLVLVGHRPIYIDADEFGDQGKQTTAIQLQDALGNLLDRYGVDVAIAGHHHSYQRTCSVHNGTCHPGRTRGTVHLCVGNAGADFYDNGFQQRPAWVEHEAQTTHGYARLHVNATAFHIQAVGSATGRVFDEAVLAPRHAPAAPSDTRQQASLFARRAEALLAAA</sequence>
<dbReference type="Pfam" id="PF00149">
    <property type="entry name" value="Metallophos"/>
    <property type="match status" value="1"/>
</dbReference>
<comment type="similarity">
    <text evidence="2 7">Belongs to the metallophosphoesterase superfamily. Purple acid phosphatase family.</text>
</comment>
<comment type="catalytic activity">
    <reaction evidence="7">
        <text>a phosphate monoester + H2O = an alcohol + phosphate</text>
        <dbReference type="Rhea" id="RHEA:15017"/>
        <dbReference type="ChEBI" id="CHEBI:15377"/>
        <dbReference type="ChEBI" id="CHEBI:30879"/>
        <dbReference type="ChEBI" id="CHEBI:43474"/>
        <dbReference type="ChEBI" id="CHEBI:67140"/>
        <dbReference type="EC" id="3.1.3.2"/>
    </reaction>
</comment>
<dbReference type="InterPro" id="IPR025733">
    <property type="entry name" value="PAPs_C"/>
</dbReference>
<dbReference type="InterPro" id="IPR041792">
    <property type="entry name" value="MPP_PAP"/>
</dbReference>
<comment type="subunit">
    <text evidence="3">Homodimer.</text>
</comment>
<feature type="domain" description="Purple acid phosphatase N-terminal" evidence="10">
    <location>
        <begin position="168"/>
        <end position="271"/>
    </location>
</feature>
<evidence type="ECO:0000256" key="3">
    <source>
        <dbReference type="ARBA" id="ARBA00011738"/>
    </source>
</evidence>
<evidence type="ECO:0000313" key="12">
    <source>
        <dbReference type="EMBL" id="KAI7845182.1"/>
    </source>
</evidence>
<feature type="domain" description="Purple acid phosphatase C-terminal" evidence="9">
    <location>
        <begin position="524"/>
        <end position="584"/>
    </location>
</feature>
<dbReference type="InterPro" id="IPR040974">
    <property type="entry name" value="Fn3_PAP"/>
</dbReference>
<evidence type="ECO:0000256" key="6">
    <source>
        <dbReference type="ARBA" id="ARBA00023180"/>
    </source>
</evidence>
<evidence type="ECO:0000259" key="9">
    <source>
        <dbReference type="Pfam" id="PF14008"/>
    </source>
</evidence>
<feature type="domain" description="Purple acid phosphatase Fn3-like" evidence="11">
    <location>
        <begin position="76"/>
        <end position="161"/>
    </location>
</feature>
<evidence type="ECO:0000259" key="10">
    <source>
        <dbReference type="Pfam" id="PF16656"/>
    </source>
</evidence>
<evidence type="ECO:0000256" key="4">
    <source>
        <dbReference type="ARBA" id="ARBA00022525"/>
    </source>
</evidence>
<dbReference type="Pfam" id="PF14008">
    <property type="entry name" value="Metallophos_C"/>
    <property type="match status" value="1"/>
</dbReference>
<feature type="chain" id="PRO_5041768706" description="Purple acid phosphatase" evidence="7">
    <location>
        <begin position="24"/>
        <end position="617"/>
    </location>
</feature>
<evidence type="ECO:0000256" key="7">
    <source>
        <dbReference type="RuleBase" id="RU361203"/>
    </source>
</evidence>
<dbReference type="AlphaFoldDB" id="A0AAD5H9I5"/>
<dbReference type="EMBL" id="JADXDR010000020">
    <property type="protein sequence ID" value="KAI7845182.1"/>
    <property type="molecule type" value="Genomic_DNA"/>
</dbReference>
<keyword evidence="7" id="KW-0378">Hydrolase</keyword>
<dbReference type="Proteomes" id="UP001205105">
    <property type="component" value="Unassembled WGS sequence"/>
</dbReference>
<keyword evidence="5 7" id="KW-0732">Signal</keyword>
<feature type="signal peptide" evidence="7">
    <location>
        <begin position="1"/>
        <end position="23"/>
    </location>
</feature>
<dbReference type="Pfam" id="PF16656">
    <property type="entry name" value="Pur_ac_phosph_N"/>
    <property type="match status" value="1"/>
</dbReference>
<evidence type="ECO:0000256" key="1">
    <source>
        <dbReference type="ARBA" id="ARBA00004613"/>
    </source>
</evidence>
<dbReference type="SUPFAM" id="SSF49363">
    <property type="entry name" value="Purple acid phosphatase, N-terminal domain"/>
    <property type="match status" value="1"/>
</dbReference>
<dbReference type="Gene3D" id="2.60.40.380">
    <property type="entry name" value="Purple acid phosphatase-like, N-terminal"/>
    <property type="match status" value="1"/>
</dbReference>
<evidence type="ECO:0000313" key="13">
    <source>
        <dbReference type="Proteomes" id="UP001205105"/>
    </source>
</evidence>
<dbReference type="Gene3D" id="3.60.21.10">
    <property type="match status" value="1"/>
</dbReference>
<keyword evidence="4" id="KW-0964">Secreted</keyword>
<dbReference type="InterPro" id="IPR004843">
    <property type="entry name" value="Calcineurin-like_PHP"/>
</dbReference>
<dbReference type="EC" id="3.1.3.2" evidence="7"/>
<evidence type="ECO:0000256" key="2">
    <source>
        <dbReference type="ARBA" id="ARBA00008723"/>
    </source>
</evidence>
<protein>
    <recommendedName>
        <fullName evidence="7">Purple acid phosphatase</fullName>
        <ecNumber evidence="7">3.1.3.2</ecNumber>
    </recommendedName>
</protein>
<dbReference type="SUPFAM" id="SSF56300">
    <property type="entry name" value="Metallo-dependent phosphatases"/>
    <property type="match status" value="1"/>
</dbReference>
<dbReference type="PANTHER" id="PTHR45778">
    <property type="entry name" value="PURPLE ACID PHOSPHATASE-RELATED"/>
    <property type="match status" value="1"/>
</dbReference>
<comment type="caution">
    <text evidence="12">The sequence shown here is derived from an EMBL/GenBank/DDBJ whole genome shotgun (WGS) entry which is preliminary data.</text>
</comment>